<dbReference type="EMBL" id="DP000086">
    <property type="protein sequence ID" value="AAP53331.2"/>
    <property type="molecule type" value="Genomic_DNA"/>
</dbReference>
<dbReference type="InterPro" id="IPR050951">
    <property type="entry name" value="Retrovirus_Pol_polyprotein"/>
</dbReference>
<dbReference type="GO" id="GO:0006310">
    <property type="term" value="P:DNA recombination"/>
    <property type="evidence" value="ECO:0007669"/>
    <property type="project" value="UniProtKB-KW"/>
</dbReference>
<feature type="domain" description="Integrase catalytic" evidence="10">
    <location>
        <begin position="1797"/>
        <end position="1972"/>
    </location>
</feature>
<feature type="compositionally biased region" description="Basic and acidic residues" evidence="8">
    <location>
        <begin position="2014"/>
        <end position="2027"/>
    </location>
</feature>
<evidence type="ECO:0000256" key="6">
    <source>
        <dbReference type="ARBA" id="ARBA00023268"/>
    </source>
</evidence>
<reference evidence="11" key="3">
    <citation type="submission" date="2006-07" db="EMBL/GenBank/DDBJ databases">
        <authorList>
            <person name="Buell R."/>
        </authorList>
    </citation>
    <scope>NUCLEOTIDE SEQUENCE</scope>
</reference>
<keyword evidence="5" id="KW-0233">DNA recombination</keyword>
<feature type="region of interest" description="Disordered" evidence="8">
    <location>
        <begin position="700"/>
        <end position="727"/>
    </location>
</feature>
<dbReference type="Pfam" id="PF00078">
    <property type="entry name" value="RVT_1"/>
    <property type="match status" value="1"/>
</dbReference>
<feature type="compositionally biased region" description="Basic and acidic residues" evidence="8">
    <location>
        <begin position="29"/>
        <end position="40"/>
    </location>
</feature>
<evidence type="ECO:0000256" key="7">
    <source>
        <dbReference type="SAM" id="Coils"/>
    </source>
</evidence>
<evidence type="ECO:0000256" key="8">
    <source>
        <dbReference type="SAM" id="MobiDB-lite"/>
    </source>
</evidence>
<dbReference type="SUPFAM" id="SSF56672">
    <property type="entry name" value="DNA/RNA polymerases"/>
    <property type="match status" value="1"/>
</dbReference>
<dbReference type="SUPFAM" id="SSF53098">
    <property type="entry name" value="Ribonuclease H-like"/>
    <property type="match status" value="2"/>
</dbReference>
<dbReference type="InterPro" id="IPR000477">
    <property type="entry name" value="RT_dom"/>
</dbReference>
<dbReference type="Pfam" id="PF17919">
    <property type="entry name" value="RT_RNaseH_2"/>
    <property type="match status" value="1"/>
</dbReference>
<dbReference type="Pfam" id="PF03732">
    <property type="entry name" value="Retrotrans_gag"/>
    <property type="match status" value="1"/>
</dbReference>
<feature type="region of interest" description="Disordered" evidence="8">
    <location>
        <begin position="103"/>
        <end position="171"/>
    </location>
</feature>
<reference evidence="11" key="2">
    <citation type="submission" date="2003-05" db="EMBL/GenBank/DDBJ databases">
        <authorList>
            <person name="Buell C.R."/>
            <person name="Wing R.A."/>
            <person name="McCombie W.R."/>
            <person name="Messing J."/>
            <person name="Yuan Q."/>
            <person name="Ouyang S."/>
        </authorList>
    </citation>
    <scope>NUCLEOTIDE SEQUENCE</scope>
</reference>
<feature type="region of interest" description="Disordered" evidence="8">
    <location>
        <begin position="1"/>
        <end position="73"/>
    </location>
</feature>
<keyword evidence="3" id="KW-0540">Nuclease</keyword>
<dbReference type="InterPro" id="IPR036397">
    <property type="entry name" value="RNaseH_sf"/>
</dbReference>
<dbReference type="PROSITE" id="PS50994">
    <property type="entry name" value="INTEGRASE"/>
    <property type="match status" value="1"/>
</dbReference>
<feature type="compositionally biased region" description="Basic and acidic residues" evidence="8">
    <location>
        <begin position="109"/>
        <end position="133"/>
    </location>
</feature>
<feature type="compositionally biased region" description="Polar residues" evidence="8">
    <location>
        <begin position="781"/>
        <end position="801"/>
    </location>
</feature>
<dbReference type="Gene3D" id="3.30.70.270">
    <property type="match status" value="1"/>
</dbReference>
<keyword evidence="6" id="KW-0511">Multifunctional enzyme</keyword>
<evidence type="ECO:0000256" key="4">
    <source>
        <dbReference type="ARBA" id="ARBA00022759"/>
    </source>
</evidence>
<dbReference type="Pfam" id="PF13456">
    <property type="entry name" value="RVT_3"/>
    <property type="match status" value="1"/>
</dbReference>
<dbReference type="CDD" id="cd01647">
    <property type="entry name" value="RT_LTR"/>
    <property type="match status" value="1"/>
</dbReference>
<organism evidence="11">
    <name type="scientific">Oryza sativa subsp. japonica</name>
    <name type="common">Rice</name>
    <dbReference type="NCBI Taxonomy" id="39947"/>
    <lineage>
        <taxon>Eukaryota</taxon>
        <taxon>Viridiplantae</taxon>
        <taxon>Streptophyta</taxon>
        <taxon>Embryophyta</taxon>
        <taxon>Tracheophyta</taxon>
        <taxon>Spermatophyta</taxon>
        <taxon>Magnoliopsida</taxon>
        <taxon>Liliopsida</taxon>
        <taxon>Poales</taxon>
        <taxon>Poaceae</taxon>
        <taxon>BOP clade</taxon>
        <taxon>Oryzoideae</taxon>
        <taxon>Oryzeae</taxon>
        <taxon>Oryzinae</taxon>
        <taxon>Oryza</taxon>
        <taxon>Oryza sativa</taxon>
    </lineage>
</organism>
<evidence type="ECO:0000256" key="2">
    <source>
        <dbReference type="ARBA" id="ARBA00022695"/>
    </source>
</evidence>
<sequence length="2035" mass="224747">MAKAMEQERREAKSRTSALPGQRRLRRRVQGEDYLPKEDDFAIASSSSRGPKKPFWPVKPRGYRAGDRQTAHQGPMSPYNIMYLCKCPFRKGNHLSFRQQLAPTVGTSERNHRERMPPKRVVKEKVARRKESDAGPDMAAEEGAEPSAPVAEDGGGQAPSQPPSAPATTVQVPNAADVAKAAAVARALQTRAEILSTSQPVVPQAAPSLAAAAPTALAVVQAQVSPDPEAQAEADMEAMRQNMTRLQDMLRRMQEQQEAYEAAKRTKATSAPILQYSAGYVPLQVHLQVTTQPFPPQAAQAPVYFTGQQSAAAVRPAPHVQLQAQPVTAQVHHQPPGQAPQTVAEGASALQAQLQAFLQQLYQPHCISSTTPSAHPEGNTSQGAPNWLPPIQPGLGVSPWNQGPQFDFVNATQVPTVRQQAPTPGFGTNQAPIKAAMMWSQPIFDPSMVAQQVPPVGTGQSNATAQPHAQAAILPFTTPYPQQGAANRAGGEKGLPLSGGIKTRPIPPQFKFPPVPRYSGETDPKEFLSIYESAIEVAHGDENTKAKVIHLALDGIARSWYFNLLANSIYSWEQLRDVFVLNFRGTYEEPKTQQHLLGIRQRPGESIREYMRRFSQARCHVQDITEASVINATSAGLLEGELTRKIANKEPQTLEHLLRIIDGFARGEEDSKRRQAIQAEYDKASIVAAQAQVQVQVAEPPPLSVRQSQPAIQGQSPRQGQAPITWRKFRTDRAGKAVMAVEEVQALRKEFDAQQASNHQQPARKKATWQRARPKAAAGNNCRSTPRSSSGANTPSRTTPRCTAKGNPSDYKADPPSQLSKRQKKMQIRMVHSITSAGEGAPQYLNQLISFGPEDAEGVMFPHQDPLVISAEIAGFEVRRILVDGGSSADVIFAEAYATMGLPTQSLTPAPTSLHGFGGEAVQVLGQALLLIAFGSGENRREEQILFDVVDIPYNYNAIFGRATLNKFEAICHHNYLKLKMPGPTWVIVVKGLQPSAASKGDLAIINRAVYSVETEPHERPKHMPKPTRHGKITKMQIDDADPIKLVSLGGDMGEEEVESILEVLKKNIDIFAWSPNEVGGVPTDLIMHHLAVKPDIKPRKQKLRKMSADRQEAAKAEIQKLLRAGVIQEIDHPEWLANPVLVRKSNGKWRMCVDFTDLNKACPKDDFPLPRIDQLVDSTAGCELMSFLDAYSGYHQIHMNPLDIPKTSFITPFGTFCHLRMPFGLRNAGATFARLVYKVLGKQLGRNMEAYIDDIVVKSRKAFDHAIDLQKTFDSLRTAGIRLNPEKCVFGVRADKLLGFLVFERGIEANPEKIDAIQQMKPPSSVHEAAERGLPFLKTLRGAGKFNWTPECQAAFDELKQHLQSPPALISPPLGSELLLYLAASPVAVSAALVQETKFGQKPVYFVSEALQGAKTRYIEMEKLAYALVMASRKLKHYFQAHKVIVPSQYPLGEILRGKEVTGRLSKWAAELSLFDLHFVARSAIKSQVLVDFVAEWTPVLAPDPEPAEQFWVMCSDGSWSHKGAGIAAVLFSPNGVPIRYVARLQFDTTNNAAEYEAVLLGLRKAKALGVRRLLIRTDSKLVAGHVDKSFEAKEEGMKRYLEAVRSMEKCFTGITVEHLPRDQNEEADALAKSAACGGPHSPGIFFEVLHAPSVPMDSSEVMAIDQEKLGEDPYDWRTLFVKHLETGWLPVDEAEAKRLQLRAMKYKMVSGQLYRSGVFQPLLHCISFAEGEEMAKEIHQGLCGAHQVARTVASKVFRQGVYWPTVLKVYVEQIKKCESCQHHGRSQAAPQYDLQPIAPIWPFARWGLDIIGPFPVARNGYKFTIVAVEYFSRWIEAEPLGAITSAAVQKFVWKNIVCRFRVPKEFITDNGKQFDSDKFREMCEGLNLEIRFASIAHPQSNRAAERTNGKILEALKKRLEGAAKGKWPEELLLVLWALRTTPTRPTKFSPFMLLYGDEAMTPAELGANSPRVMFSGGEEGREVSLELLEGVRVEALEHMHKYATSTSATYNKKADAWSSHPKEEGEPSSGWQA</sequence>
<keyword evidence="7" id="KW-0175">Coiled coil</keyword>
<evidence type="ECO:0000259" key="9">
    <source>
        <dbReference type="PROSITE" id="PS50879"/>
    </source>
</evidence>
<name>Q7XFB7_ORYSJ</name>
<keyword evidence="1" id="KW-0808">Transferase</keyword>
<dbReference type="InterPro" id="IPR021109">
    <property type="entry name" value="Peptidase_aspartic_dom_sf"/>
</dbReference>
<feature type="region of interest" description="Disordered" evidence="8">
    <location>
        <begin position="368"/>
        <end position="387"/>
    </location>
</feature>
<dbReference type="Gene3D" id="3.10.10.10">
    <property type="entry name" value="HIV Type 1 Reverse Transcriptase, subunit A, domain 1"/>
    <property type="match status" value="1"/>
</dbReference>
<dbReference type="CDD" id="cd00303">
    <property type="entry name" value="retropepsin_like"/>
    <property type="match status" value="1"/>
</dbReference>
<dbReference type="Pfam" id="PF00665">
    <property type="entry name" value="rve"/>
    <property type="match status" value="1"/>
</dbReference>
<feature type="compositionally biased region" description="Basic residues" evidence="8">
    <location>
        <begin position="762"/>
        <end position="774"/>
    </location>
</feature>
<evidence type="ECO:0000256" key="5">
    <source>
        <dbReference type="ARBA" id="ARBA00023172"/>
    </source>
</evidence>
<evidence type="ECO:0000313" key="11">
    <source>
        <dbReference type="EMBL" id="AAP53331.2"/>
    </source>
</evidence>
<evidence type="ECO:0000259" key="10">
    <source>
        <dbReference type="PROSITE" id="PS50994"/>
    </source>
</evidence>
<dbReference type="GO" id="GO:0015074">
    <property type="term" value="P:DNA integration"/>
    <property type="evidence" value="ECO:0007669"/>
    <property type="project" value="InterPro"/>
</dbReference>
<dbReference type="InterPro" id="IPR005162">
    <property type="entry name" value="Retrotrans_gag_dom"/>
</dbReference>
<evidence type="ECO:0000256" key="3">
    <source>
        <dbReference type="ARBA" id="ARBA00022722"/>
    </source>
</evidence>
<dbReference type="GO" id="GO:0004523">
    <property type="term" value="F:RNA-DNA hybrid ribonuclease activity"/>
    <property type="evidence" value="ECO:0007669"/>
    <property type="project" value="InterPro"/>
</dbReference>
<dbReference type="PANTHER" id="PTHR37984:SF5">
    <property type="entry name" value="PROTEIN NYNRIN-LIKE"/>
    <property type="match status" value="1"/>
</dbReference>
<dbReference type="GO" id="GO:0003676">
    <property type="term" value="F:nucleic acid binding"/>
    <property type="evidence" value="ECO:0007669"/>
    <property type="project" value="InterPro"/>
</dbReference>
<protein>
    <submittedName>
        <fullName evidence="11">Retrotransposon protein, putative, Ty3-gypsy subclass</fullName>
    </submittedName>
</protein>
<accession>Q7XFB7</accession>
<dbReference type="Gene3D" id="1.10.340.70">
    <property type="match status" value="1"/>
</dbReference>
<dbReference type="InterPro" id="IPR012337">
    <property type="entry name" value="RNaseH-like_sf"/>
</dbReference>
<feature type="compositionally biased region" description="Basic and acidic residues" evidence="8">
    <location>
        <begin position="1"/>
        <end position="14"/>
    </location>
</feature>
<dbReference type="PANTHER" id="PTHR37984">
    <property type="entry name" value="PROTEIN CBG26694"/>
    <property type="match status" value="1"/>
</dbReference>
<dbReference type="InterPro" id="IPR002156">
    <property type="entry name" value="RNaseH_domain"/>
</dbReference>
<feature type="coiled-coil region" evidence="7">
    <location>
        <begin position="229"/>
        <end position="266"/>
    </location>
</feature>
<dbReference type="InterPro" id="IPR001584">
    <property type="entry name" value="Integrase_cat-core"/>
</dbReference>
<keyword evidence="4" id="KW-0378">Hydrolase</keyword>
<feature type="region of interest" description="Disordered" evidence="8">
    <location>
        <begin position="752"/>
        <end position="825"/>
    </location>
</feature>
<reference evidence="11" key="1">
    <citation type="journal article" date="2003" name="Science">
        <title>In-depth view of structure, activity, and evolution of rice chromosome 10.</title>
        <authorList>
            <consortium name="Rice Chromosome 10 Sequencing Consortium"/>
        </authorList>
    </citation>
    <scope>NUCLEOTIDE SEQUENCE [LARGE SCALE GENOMIC DNA]</scope>
</reference>
<evidence type="ECO:0000256" key="1">
    <source>
        <dbReference type="ARBA" id="ARBA00022679"/>
    </source>
</evidence>
<feature type="compositionally biased region" description="Polar residues" evidence="8">
    <location>
        <begin position="705"/>
        <end position="719"/>
    </location>
</feature>
<dbReference type="InterPro" id="IPR041577">
    <property type="entry name" value="RT_RNaseH_2"/>
</dbReference>
<dbReference type="PROSITE" id="PS50879">
    <property type="entry name" value="RNASE_H_1"/>
    <property type="match status" value="1"/>
</dbReference>
<dbReference type="Gene3D" id="2.40.70.10">
    <property type="entry name" value="Acid Proteases"/>
    <property type="match status" value="1"/>
</dbReference>
<proteinExistence type="predicted"/>
<dbReference type="CDD" id="cd09279">
    <property type="entry name" value="RNase_HI_like"/>
    <property type="match status" value="1"/>
</dbReference>
<keyword evidence="4" id="KW-0255">Endonuclease</keyword>
<dbReference type="Gene3D" id="3.30.420.10">
    <property type="entry name" value="Ribonuclease H-like superfamily/Ribonuclease H"/>
    <property type="match status" value="2"/>
</dbReference>
<feature type="region of interest" description="Disordered" evidence="8">
    <location>
        <begin position="2014"/>
        <end position="2035"/>
    </location>
</feature>
<keyword evidence="2" id="KW-0548">Nucleotidyltransferase</keyword>
<feature type="compositionally biased region" description="Polar residues" evidence="8">
    <location>
        <begin position="368"/>
        <end position="384"/>
    </location>
</feature>
<dbReference type="InterPro" id="IPR043128">
    <property type="entry name" value="Rev_trsase/Diguanyl_cyclase"/>
</dbReference>
<dbReference type="InterPro" id="IPR043502">
    <property type="entry name" value="DNA/RNA_pol_sf"/>
</dbReference>
<feature type="domain" description="RNase H type-1" evidence="9">
    <location>
        <begin position="1509"/>
        <end position="1638"/>
    </location>
</feature>
<gene>
    <name evidence="11" type="ordered locus">LOC_Os10g22010</name>
</gene>
<dbReference type="GO" id="GO:0016779">
    <property type="term" value="F:nucleotidyltransferase activity"/>
    <property type="evidence" value="ECO:0007669"/>
    <property type="project" value="UniProtKB-KW"/>
</dbReference>